<dbReference type="eggNOG" id="COG2327">
    <property type="taxonomic scope" value="Bacteria"/>
</dbReference>
<feature type="domain" description="Polysaccharide pyruvyl transferase" evidence="2">
    <location>
        <begin position="85"/>
        <end position="351"/>
    </location>
</feature>
<gene>
    <name evidence="3" type="ordered locus">Phep_2607</name>
</gene>
<organism evidence="3 4">
    <name type="scientific">Pedobacter heparinus (strain ATCC 13125 / DSM 2366 / CIP 104194 / JCM 7457 / NBRC 12017 / NCIMB 9290 / NRRL B-14731 / HIM 762-3)</name>
    <dbReference type="NCBI Taxonomy" id="485917"/>
    <lineage>
        <taxon>Bacteria</taxon>
        <taxon>Pseudomonadati</taxon>
        <taxon>Bacteroidota</taxon>
        <taxon>Sphingobacteriia</taxon>
        <taxon>Sphingobacteriales</taxon>
        <taxon>Sphingobacteriaceae</taxon>
        <taxon>Pedobacter</taxon>
    </lineage>
</organism>
<proteinExistence type="predicted"/>
<sequence length="423" mass="47791">MERRNFIKNIAAFAALPVAAPLLAAVNNGYIKPAAKILLRSSWQTVNIGDIGHTFGIMELFNTYLPGAEVTLWPNNLENGVDVLLKKSFNKLKIAEGKIDAEGKPTTPELQQVFENCDIMVHGSGPWIVVPADLAAWHKQTGKPFGMYGISLVDADVAALSLINKASFIYCRDTASLDYLKSLHSKCPVTEFAPDATFAINLRNDQLASNYLQSAGLNKGEFICVIPRLRYTPYWKMKGLKPTEEEAKKYMISQYYKDVDHAKLREVIIRWVRETGLKVLACPEVIYQVELSKEILVDPLPEDVKKHVVWRDKYWIPDEAQSVYAQARALISFEMHSPIIAFSSGVPAIHLRQPTDTRKGQMWADIGLPEWLFEIDFTSGNQIGDALMEIHRDYFSAKKKLAKAKDFVTYRQKKSIHRLMDVS</sequence>
<reference evidence="3 4" key="1">
    <citation type="journal article" date="2009" name="Stand. Genomic Sci.">
        <title>Complete genome sequence of Pedobacter heparinus type strain (HIM 762-3).</title>
        <authorList>
            <person name="Han C."/>
            <person name="Spring S."/>
            <person name="Lapidus A."/>
            <person name="Del Rio T.G."/>
            <person name="Tice H."/>
            <person name="Copeland A."/>
            <person name="Cheng J.F."/>
            <person name="Lucas S."/>
            <person name="Chen F."/>
            <person name="Nolan M."/>
            <person name="Bruce D."/>
            <person name="Goodwin L."/>
            <person name="Pitluck S."/>
            <person name="Ivanova N."/>
            <person name="Mavromatis K."/>
            <person name="Mikhailova N."/>
            <person name="Pati A."/>
            <person name="Chen A."/>
            <person name="Palaniappan K."/>
            <person name="Land M."/>
            <person name="Hauser L."/>
            <person name="Chang Y.J."/>
            <person name="Jeffries C.C."/>
            <person name="Saunders E."/>
            <person name="Chertkov O."/>
            <person name="Brettin T."/>
            <person name="Goker M."/>
            <person name="Rohde M."/>
            <person name="Bristow J."/>
            <person name="Eisen J.A."/>
            <person name="Markowitz V."/>
            <person name="Hugenholtz P."/>
            <person name="Kyrpides N.C."/>
            <person name="Klenk H.P."/>
            <person name="Detter J.C."/>
        </authorList>
    </citation>
    <scope>NUCLEOTIDE SEQUENCE [LARGE SCALE GENOMIC DNA]</scope>
    <source>
        <strain evidence="4">ATCC 13125 / DSM 2366 / CIP 104194 / JCM 7457 / NBRC 12017 / NCIMB 9290 / NRRL B-14731 / HIM 762-3</strain>
    </source>
</reference>
<keyword evidence="1" id="KW-0732">Signal</keyword>
<dbReference type="OrthoDB" id="1437686at2"/>
<dbReference type="Proteomes" id="UP000000852">
    <property type="component" value="Chromosome"/>
</dbReference>
<dbReference type="InterPro" id="IPR007345">
    <property type="entry name" value="Polysacch_pyruvyl_Trfase"/>
</dbReference>
<name>C6Y099_PEDHD</name>
<dbReference type="EMBL" id="CP001681">
    <property type="protein sequence ID" value="ACU04811.1"/>
    <property type="molecule type" value="Genomic_DNA"/>
</dbReference>
<evidence type="ECO:0000259" key="2">
    <source>
        <dbReference type="Pfam" id="PF04230"/>
    </source>
</evidence>
<evidence type="ECO:0000313" key="4">
    <source>
        <dbReference type="Proteomes" id="UP000000852"/>
    </source>
</evidence>
<dbReference type="RefSeq" id="WP_015808422.1">
    <property type="nucleotide sequence ID" value="NC_013061.1"/>
</dbReference>
<feature type="signal peptide" evidence="1">
    <location>
        <begin position="1"/>
        <end position="24"/>
    </location>
</feature>
<evidence type="ECO:0000256" key="1">
    <source>
        <dbReference type="SAM" id="SignalP"/>
    </source>
</evidence>
<dbReference type="KEGG" id="phe:Phep_2607"/>
<dbReference type="Pfam" id="PF04230">
    <property type="entry name" value="PS_pyruv_trans"/>
    <property type="match status" value="1"/>
</dbReference>
<dbReference type="AlphaFoldDB" id="C6Y099"/>
<dbReference type="STRING" id="485917.Phep_2607"/>
<keyword evidence="4" id="KW-1185">Reference proteome</keyword>
<accession>C6Y099</accession>
<evidence type="ECO:0000313" key="3">
    <source>
        <dbReference type="EMBL" id="ACU04811.1"/>
    </source>
</evidence>
<dbReference type="HOGENOM" id="CLU_612323_0_0_10"/>
<protein>
    <recommendedName>
        <fullName evidence="2">Polysaccharide pyruvyl transferase domain-containing protein</fullName>
    </recommendedName>
</protein>
<feature type="chain" id="PRO_5005668839" description="Polysaccharide pyruvyl transferase domain-containing protein" evidence="1">
    <location>
        <begin position="25"/>
        <end position="423"/>
    </location>
</feature>